<protein>
    <submittedName>
        <fullName evidence="1">Uncharacterized protein</fullName>
    </submittedName>
</protein>
<comment type="caution">
    <text evidence="1">The sequence shown here is derived from an EMBL/GenBank/DDBJ whole genome shotgun (WGS) entry which is preliminary data.</text>
</comment>
<dbReference type="Proteomes" id="UP000318053">
    <property type="component" value="Unassembled WGS sequence"/>
</dbReference>
<keyword evidence="2" id="KW-1185">Reference proteome</keyword>
<evidence type="ECO:0000313" key="2">
    <source>
        <dbReference type="Proteomes" id="UP000318053"/>
    </source>
</evidence>
<dbReference type="AlphaFoldDB" id="A0A5C5XXT4"/>
<gene>
    <name evidence="1" type="ORF">CA85_23390</name>
</gene>
<dbReference type="EMBL" id="SJPK01000004">
    <property type="protein sequence ID" value="TWT67488.1"/>
    <property type="molecule type" value="Genomic_DNA"/>
</dbReference>
<organism evidence="1 2">
    <name type="scientific">Allorhodopirellula solitaria</name>
    <dbReference type="NCBI Taxonomy" id="2527987"/>
    <lineage>
        <taxon>Bacteria</taxon>
        <taxon>Pseudomonadati</taxon>
        <taxon>Planctomycetota</taxon>
        <taxon>Planctomycetia</taxon>
        <taxon>Pirellulales</taxon>
        <taxon>Pirellulaceae</taxon>
        <taxon>Allorhodopirellula</taxon>
    </lineage>
</organism>
<accession>A0A5C5XXT4</accession>
<reference evidence="1 2" key="1">
    <citation type="submission" date="2019-02" db="EMBL/GenBank/DDBJ databases">
        <title>Deep-cultivation of Planctomycetes and their phenomic and genomic characterization uncovers novel biology.</title>
        <authorList>
            <person name="Wiegand S."/>
            <person name="Jogler M."/>
            <person name="Boedeker C."/>
            <person name="Pinto D."/>
            <person name="Vollmers J."/>
            <person name="Rivas-Marin E."/>
            <person name="Kohn T."/>
            <person name="Peeters S.H."/>
            <person name="Heuer A."/>
            <person name="Rast P."/>
            <person name="Oberbeckmann S."/>
            <person name="Bunk B."/>
            <person name="Jeske O."/>
            <person name="Meyerdierks A."/>
            <person name="Storesund J.E."/>
            <person name="Kallscheuer N."/>
            <person name="Luecker S."/>
            <person name="Lage O.M."/>
            <person name="Pohl T."/>
            <person name="Merkel B.J."/>
            <person name="Hornburger P."/>
            <person name="Mueller R.-W."/>
            <person name="Bruemmer F."/>
            <person name="Labrenz M."/>
            <person name="Spormann A.M."/>
            <person name="Op Den Camp H."/>
            <person name="Overmann J."/>
            <person name="Amann R."/>
            <person name="Jetten M.S.M."/>
            <person name="Mascher T."/>
            <person name="Medema M.H."/>
            <person name="Devos D.P."/>
            <person name="Kaster A.-K."/>
            <person name="Ovreas L."/>
            <person name="Rohde M."/>
            <person name="Galperin M.Y."/>
            <person name="Jogler C."/>
        </authorList>
    </citation>
    <scope>NUCLEOTIDE SEQUENCE [LARGE SCALE GENOMIC DNA]</scope>
    <source>
        <strain evidence="1 2">CA85</strain>
    </source>
</reference>
<name>A0A5C5XXT4_9BACT</name>
<proteinExistence type="predicted"/>
<sequence length="64" mass="6972">MSYFWLKLSDNKTLHAEPPIAFSEAKVTRGGRVNAAVPQVTETSRSVVRGDRCARSRLVIGALG</sequence>
<evidence type="ECO:0000313" key="1">
    <source>
        <dbReference type="EMBL" id="TWT67488.1"/>
    </source>
</evidence>